<dbReference type="AlphaFoldDB" id="M2PKM9"/>
<name>M2PKM9_9FIRM</name>
<evidence type="ECO:0000256" key="2">
    <source>
        <dbReference type="ARBA" id="ARBA00009054"/>
    </source>
</evidence>
<dbReference type="EMBL" id="AGEJ01000024">
    <property type="protein sequence ID" value="EMD16124.1"/>
    <property type="molecule type" value="Genomic_DNA"/>
</dbReference>
<comment type="caution">
    <text evidence="14">The sequence shown here is derived from an EMBL/GenBank/DDBJ whole genome shotgun (WGS) entry which is preliminary data.</text>
</comment>
<dbReference type="PANTHER" id="PTHR21237">
    <property type="entry name" value="GRPE PROTEIN"/>
    <property type="match status" value="1"/>
</dbReference>
<dbReference type="GO" id="GO:0042803">
    <property type="term" value="F:protein homodimerization activity"/>
    <property type="evidence" value="ECO:0007669"/>
    <property type="project" value="InterPro"/>
</dbReference>
<keyword evidence="5 10" id="KW-0346">Stress response</keyword>
<keyword evidence="4 10" id="KW-0963">Cytoplasm</keyword>
<gene>
    <name evidence="10" type="primary">grpE</name>
    <name evidence="14" type="ORF">HMPREF9943_01527</name>
</gene>
<evidence type="ECO:0000256" key="3">
    <source>
        <dbReference type="ARBA" id="ARBA00011738"/>
    </source>
</evidence>
<dbReference type="eggNOG" id="COG0576">
    <property type="taxonomic scope" value="Bacteria"/>
</dbReference>
<dbReference type="GO" id="GO:0051082">
    <property type="term" value="F:unfolded protein binding"/>
    <property type="evidence" value="ECO:0007669"/>
    <property type="project" value="TreeGrafter"/>
</dbReference>
<keyword evidence="15" id="KW-1185">Reference proteome</keyword>
<evidence type="ECO:0000256" key="8">
    <source>
        <dbReference type="ARBA" id="ARBA00072274"/>
    </source>
</evidence>
<dbReference type="PANTHER" id="PTHR21237:SF23">
    <property type="entry name" value="GRPE PROTEIN HOMOLOG, MITOCHONDRIAL"/>
    <property type="match status" value="1"/>
</dbReference>
<dbReference type="InterPro" id="IPR009012">
    <property type="entry name" value="GrpE_head"/>
</dbReference>
<comment type="subunit">
    <text evidence="3 10">Homodimer.</text>
</comment>
<accession>M2PKM9</accession>
<dbReference type="FunFam" id="2.30.22.10:FF:000001">
    <property type="entry name" value="Protein GrpE"/>
    <property type="match status" value="1"/>
</dbReference>
<evidence type="ECO:0000256" key="13">
    <source>
        <dbReference type="SAM" id="MobiDB-lite"/>
    </source>
</evidence>
<evidence type="ECO:0000256" key="9">
    <source>
        <dbReference type="ARBA" id="ARBA00076414"/>
    </source>
</evidence>
<dbReference type="HAMAP" id="MF_01151">
    <property type="entry name" value="GrpE"/>
    <property type="match status" value="1"/>
</dbReference>
<dbReference type="GO" id="GO:0005737">
    <property type="term" value="C:cytoplasm"/>
    <property type="evidence" value="ECO:0007669"/>
    <property type="project" value="UniProtKB-SubCell"/>
</dbReference>
<dbReference type="Pfam" id="PF01025">
    <property type="entry name" value="GrpE"/>
    <property type="match status" value="1"/>
</dbReference>
<dbReference type="PRINTS" id="PR00773">
    <property type="entry name" value="GRPEPROTEIN"/>
</dbReference>
<dbReference type="InterPro" id="IPR000740">
    <property type="entry name" value="GrpE"/>
</dbReference>
<organism evidence="14 15">
    <name type="scientific">Eggerthia catenaformis OT 569 = DSM 20559</name>
    <dbReference type="NCBI Taxonomy" id="999415"/>
    <lineage>
        <taxon>Bacteria</taxon>
        <taxon>Bacillati</taxon>
        <taxon>Bacillota</taxon>
        <taxon>Erysipelotrichia</taxon>
        <taxon>Erysipelotrichales</taxon>
        <taxon>Coprobacillaceae</taxon>
        <taxon>Eggerthia</taxon>
    </lineage>
</organism>
<dbReference type="GO" id="GO:0051087">
    <property type="term" value="F:protein-folding chaperone binding"/>
    <property type="evidence" value="ECO:0007669"/>
    <property type="project" value="InterPro"/>
</dbReference>
<dbReference type="Proteomes" id="UP000011758">
    <property type="component" value="Unassembled WGS sequence"/>
</dbReference>
<evidence type="ECO:0000256" key="12">
    <source>
        <dbReference type="RuleBase" id="RU004478"/>
    </source>
</evidence>
<protein>
    <recommendedName>
        <fullName evidence="8 10">Protein GrpE</fullName>
    </recommendedName>
    <alternativeName>
        <fullName evidence="9 10">HSP-70 cofactor</fullName>
    </alternativeName>
</protein>
<evidence type="ECO:0000256" key="10">
    <source>
        <dbReference type="HAMAP-Rule" id="MF_01151"/>
    </source>
</evidence>
<evidence type="ECO:0000313" key="14">
    <source>
        <dbReference type="EMBL" id="EMD16124.1"/>
    </source>
</evidence>
<evidence type="ECO:0000256" key="6">
    <source>
        <dbReference type="ARBA" id="ARBA00023186"/>
    </source>
</evidence>
<sequence length="182" mass="21408">MAEEKKETVQQEETEITADKDVEVIDAKEDSSLEKRVQELEEEVNKWKTDYYKVFADMENTRKRLNKEHTSQVKYAMQSFIEELLPVIDNFERSLAVETTNEEAANYLKGMQMIHDQMMNILAKNGVKVIETKDQMFDPNFHQAVMTEHDESKEENMILEELQRGYVLKDRVIRASLVKVNQ</sequence>
<evidence type="ECO:0000313" key="15">
    <source>
        <dbReference type="Proteomes" id="UP000011758"/>
    </source>
</evidence>
<dbReference type="CDD" id="cd00446">
    <property type="entry name" value="GrpE"/>
    <property type="match status" value="1"/>
</dbReference>
<evidence type="ECO:0000256" key="11">
    <source>
        <dbReference type="RuleBase" id="RU000639"/>
    </source>
</evidence>
<proteinExistence type="inferred from homology"/>
<evidence type="ECO:0000256" key="5">
    <source>
        <dbReference type="ARBA" id="ARBA00023016"/>
    </source>
</evidence>
<dbReference type="NCBIfam" id="NF010738">
    <property type="entry name" value="PRK14140.1"/>
    <property type="match status" value="1"/>
</dbReference>
<keyword evidence="6 10" id="KW-0143">Chaperone</keyword>
<dbReference type="OrthoDB" id="9812586at2"/>
<dbReference type="Gene3D" id="3.90.20.20">
    <property type="match status" value="1"/>
</dbReference>
<dbReference type="PATRIC" id="fig|999415.3.peg.1554"/>
<evidence type="ECO:0000256" key="1">
    <source>
        <dbReference type="ARBA" id="ARBA00004496"/>
    </source>
</evidence>
<dbReference type="GO" id="GO:0006457">
    <property type="term" value="P:protein folding"/>
    <property type="evidence" value="ECO:0007669"/>
    <property type="project" value="InterPro"/>
</dbReference>
<dbReference type="InterPro" id="IPR013805">
    <property type="entry name" value="GrpE_CC"/>
</dbReference>
<dbReference type="SUPFAM" id="SSF51064">
    <property type="entry name" value="Head domain of nucleotide exchange factor GrpE"/>
    <property type="match status" value="1"/>
</dbReference>
<comment type="function">
    <text evidence="7 10 11">Participates actively in the response to hyperosmotic and heat shock by preventing the aggregation of stress-denatured proteins, in association with DnaK and GrpE. It is the nucleotide exchange factor for DnaK and may function as a thermosensor. Unfolded proteins bind initially to DnaJ; upon interaction with the DnaJ-bound protein, DnaK hydrolyzes its bound ATP, resulting in the formation of a stable complex. GrpE releases ADP from DnaK; ATP binding to DnaK triggers the release of the substrate protein, thus completing the reaction cycle. Several rounds of ATP-dependent interactions between DnaJ, DnaK and GrpE are required for fully efficient folding.</text>
</comment>
<dbReference type="STRING" id="999415.HMPREF9943_01527"/>
<reference evidence="14 15" key="1">
    <citation type="submission" date="2013-02" db="EMBL/GenBank/DDBJ databases">
        <title>The Genome Sequence of Lactobacillus catenaformis F0143.</title>
        <authorList>
            <consortium name="The Broad Institute Genome Sequencing Platform"/>
            <person name="Earl A."/>
            <person name="Ward D."/>
            <person name="Feldgarden M."/>
            <person name="Gevers D."/>
            <person name="Izard J."/>
            <person name="Blanton J.M."/>
            <person name="Mathney J."/>
            <person name="Dewhirst F.E."/>
            <person name="Young S.K."/>
            <person name="Zeng Q."/>
            <person name="Gargeya S."/>
            <person name="Fitzgerald M."/>
            <person name="Haas B."/>
            <person name="Abouelleil A."/>
            <person name="Alvarado L."/>
            <person name="Arachchi H.M."/>
            <person name="Berlin A."/>
            <person name="Chapman S.B."/>
            <person name="Gearin G."/>
            <person name="Goldberg J."/>
            <person name="Griggs A."/>
            <person name="Gujja S."/>
            <person name="Hansen M."/>
            <person name="Heiman D."/>
            <person name="Howarth C."/>
            <person name="Larimer J."/>
            <person name="Lui A."/>
            <person name="MacDonald P.J.P."/>
            <person name="McCowen C."/>
            <person name="Montmayeur A."/>
            <person name="Murphy C."/>
            <person name="Neiman D."/>
            <person name="Pearson M."/>
            <person name="Priest M."/>
            <person name="Roberts A."/>
            <person name="Saif S."/>
            <person name="Shea T."/>
            <person name="Sisk P."/>
            <person name="Stolte C."/>
            <person name="Sykes S."/>
            <person name="Wortman J."/>
            <person name="Nusbaum C."/>
            <person name="Birren B."/>
        </authorList>
    </citation>
    <scope>NUCLEOTIDE SEQUENCE [LARGE SCALE GENOMIC DNA]</scope>
    <source>
        <strain evidence="14 15">OT 569</strain>
    </source>
</reference>
<dbReference type="Gene3D" id="2.30.22.10">
    <property type="entry name" value="Head domain of nucleotide exchange factor GrpE"/>
    <property type="match status" value="1"/>
</dbReference>
<comment type="similarity">
    <text evidence="2 10 12">Belongs to the GrpE family.</text>
</comment>
<dbReference type="SUPFAM" id="SSF58014">
    <property type="entry name" value="Coiled-coil domain of nucleotide exchange factor GrpE"/>
    <property type="match status" value="1"/>
</dbReference>
<comment type="subcellular location">
    <subcellularLocation>
        <location evidence="1 10">Cytoplasm</location>
    </subcellularLocation>
</comment>
<dbReference type="RefSeq" id="WP_004803714.1">
    <property type="nucleotide sequence ID" value="NZ_KB446649.1"/>
</dbReference>
<evidence type="ECO:0000256" key="4">
    <source>
        <dbReference type="ARBA" id="ARBA00022490"/>
    </source>
</evidence>
<dbReference type="GO" id="GO:0000774">
    <property type="term" value="F:adenyl-nucleotide exchange factor activity"/>
    <property type="evidence" value="ECO:0007669"/>
    <property type="project" value="InterPro"/>
</dbReference>
<dbReference type="PROSITE" id="PS01071">
    <property type="entry name" value="GRPE"/>
    <property type="match status" value="1"/>
</dbReference>
<feature type="region of interest" description="Disordered" evidence="13">
    <location>
        <begin position="1"/>
        <end position="23"/>
    </location>
</feature>
<evidence type="ECO:0000256" key="7">
    <source>
        <dbReference type="ARBA" id="ARBA00053401"/>
    </source>
</evidence>